<reference evidence="2 3" key="1">
    <citation type="journal article" date="2011" name="BMC Genomics">
        <title>Genomic insights into an obligate epibiotic bacterial predator: Micavibrio aeruginosavorus ARL-13.</title>
        <authorList>
            <person name="Wang Z."/>
            <person name="Kadouri D."/>
            <person name="Wu M."/>
        </authorList>
    </citation>
    <scope>NUCLEOTIDE SEQUENCE [LARGE SCALE GENOMIC DNA]</scope>
    <source>
        <strain evidence="2 3">ARL-13</strain>
    </source>
</reference>
<dbReference type="RefSeq" id="WP_014102124.1">
    <property type="nucleotide sequence ID" value="NC_016026.1"/>
</dbReference>
<gene>
    <name evidence="2" type="ordered locus">MICA_564</name>
</gene>
<evidence type="ECO:0000313" key="3">
    <source>
        <dbReference type="Proteomes" id="UP000009286"/>
    </source>
</evidence>
<evidence type="ECO:0000313" key="2">
    <source>
        <dbReference type="EMBL" id="AEP08901.1"/>
    </source>
</evidence>
<keyword evidence="3" id="KW-1185">Reference proteome</keyword>
<dbReference type="HOGENOM" id="CLU_120879_1_0_5"/>
<evidence type="ECO:0008006" key="4">
    <source>
        <dbReference type="Google" id="ProtNLM"/>
    </source>
</evidence>
<dbReference type="OrthoDB" id="7573036at2"/>
<dbReference type="Proteomes" id="UP000009286">
    <property type="component" value="Chromosome"/>
</dbReference>
<proteinExistence type="predicted"/>
<evidence type="ECO:0000256" key="1">
    <source>
        <dbReference type="SAM" id="MobiDB-lite"/>
    </source>
</evidence>
<sequence>MAKKTQGKAPKKEKGTGAGRPSDYRPEFAPQVRKLFLLKSDATDTDIAEFFGKSESTINKWKVDYPEFSEAIRAGKTPADTEVADSLFRRANGAEWTEEVAFKVKVIEYEGGKKSREYEDVKVVTIRKQAPPDTQACTVWLTNRRRDTWAPKPEALPPSDAPIGDEYALKPDEAVPNAPIL</sequence>
<dbReference type="AlphaFoldDB" id="G2KMW9"/>
<protein>
    <recommendedName>
        <fullName evidence="4">Terminase</fullName>
    </recommendedName>
</protein>
<dbReference type="eggNOG" id="COG2963">
    <property type="taxonomic scope" value="Bacteria"/>
</dbReference>
<accession>G2KMW9</accession>
<organism evidence="2 3">
    <name type="scientific">Micavibrio aeruginosavorus (strain ARL-13)</name>
    <dbReference type="NCBI Taxonomy" id="856793"/>
    <lineage>
        <taxon>Bacteria</taxon>
        <taxon>Pseudomonadati</taxon>
        <taxon>Bdellovibrionota</taxon>
        <taxon>Bdellovibrionia</taxon>
        <taxon>Bdellovibrionales</taxon>
        <taxon>Pseudobdellovibrionaceae</taxon>
        <taxon>Micavibrio</taxon>
    </lineage>
</organism>
<feature type="region of interest" description="Disordered" evidence="1">
    <location>
        <begin position="148"/>
        <end position="181"/>
    </location>
</feature>
<feature type="region of interest" description="Disordered" evidence="1">
    <location>
        <begin position="1"/>
        <end position="26"/>
    </location>
</feature>
<dbReference type="STRING" id="856793.MICA_564"/>
<dbReference type="EMBL" id="CP002382">
    <property type="protein sequence ID" value="AEP08901.1"/>
    <property type="molecule type" value="Genomic_DNA"/>
</dbReference>
<name>G2KMW9_MICAA</name>
<dbReference type="KEGG" id="mai:MICA_564"/>